<accession>A0A2V1E5P7</accession>
<keyword evidence="2" id="KW-0378">Hydrolase</keyword>
<keyword evidence="5" id="KW-1185">Reference proteome</keyword>
<dbReference type="AlphaFoldDB" id="A0A2V1E5P7"/>
<dbReference type="SUPFAM" id="SSF53474">
    <property type="entry name" value="alpha/beta-Hydrolases"/>
    <property type="match status" value="1"/>
</dbReference>
<dbReference type="PANTHER" id="PTHR43798:SF33">
    <property type="entry name" value="HYDROLASE, PUTATIVE (AFU_ORTHOLOGUE AFUA_2G14860)-RELATED"/>
    <property type="match status" value="1"/>
</dbReference>
<dbReference type="InterPro" id="IPR002410">
    <property type="entry name" value="Peptidase_S33"/>
</dbReference>
<dbReference type="PRINTS" id="PR00793">
    <property type="entry name" value="PROAMNOPTASE"/>
</dbReference>
<evidence type="ECO:0000259" key="3">
    <source>
        <dbReference type="Pfam" id="PF00561"/>
    </source>
</evidence>
<dbReference type="GO" id="GO:0008233">
    <property type="term" value="F:peptidase activity"/>
    <property type="evidence" value="ECO:0007669"/>
    <property type="project" value="InterPro"/>
</dbReference>
<dbReference type="InterPro" id="IPR000073">
    <property type="entry name" value="AB_hydrolase_1"/>
</dbReference>
<dbReference type="InterPro" id="IPR029058">
    <property type="entry name" value="AB_hydrolase_fold"/>
</dbReference>
<gene>
    <name evidence="4" type="ORF">DM02DRAFT_554162</name>
</gene>
<dbReference type="NCBIfam" id="TIGR01250">
    <property type="entry name" value="pro_imino_pep_2"/>
    <property type="match status" value="1"/>
</dbReference>
<evidence type="ECO:0000313" key="5">
    <source>
        <dbReference type="Proteomes" id="UP000244855"/>
    </source>
</evidence>
<name>A0A2V1E5P7_9PLEO</name>
<comment type="similarity">
    <text evidence="1">Belongs to the peptidase S33 family.</text>
</comment>
<dbReference type="EMBL" id="KZ805312">
    <property type="protein sequence ID" value="PVI05801.1"/>
    <property type="molecule type" value="Genomic_DNA"/>
</dbReference>
<reference evidence="4 5" key="1">
    <citation type="journal article" date="2018" name="Sci. Rep.">
        <title>Comparative genomics provides insights into the lifestyle and reveals functional heterogeneity of dark septate endophytic fungi.</title>
        <authorList>
            <person name="Knapp D.G."/>
            <person name="Nemeth J.B."/>
            <person name="Barry K."/>
            <person name="Hainaut M."/>
            <person name="Henrissat B."/>
            <person name="Johnson J."/>
            <person name="Kuo A."/>
            <person name="Lim J.H.P."/>
            <person name="Lipzen A."/>
            <person name="Nolan M."/>
            <person name="Ohm R.A."/>
            <person name="Tamas L."/>
            <person name="Grigoriev I.V."/>
            <person name="Spatafora J.W."/>
            <person name="Nagy L.G."/>
            <person name="Kovacs G.M."/>
        </authorList>
    </citation>
    <scope>NUCLEOTIDE SEQUENCE [LARGE SCALE GENOMIC DNA]</scope>
    <source>
        <strain evidence="4 5">DSE2036</strain>
    </source>
</reference>
<protein>
    <submittedName>
        <fullName evidence="4">Proline-specific peptidase</fullName>
    </submittedName>
</protein>
<evidence type="ECO:0000256" key="2">
    <source>
        <dbReference type="ARBA" id="ARBA00022801"/>
    </source>
</evidence>
<dbReference type="STRING" id="97972.A0A2V1E5P7"/>
<dbReference type="InterPro" id="IPR050266">
    <property type="entry name" value="AB_hydrolase_sf"/>
</dbReference>
<proteinExistence type="inferred from homology"/>
<dbReference type="InterPro" id="IPR005945">
    <property type="entry name" value="Pro_imino_pep"/>
</dbReference>
<evidence type="ECO:0000313" key="4">
    <source>
        <dbReference type="EMBL" id="PVI05801.1"/>
    </source>
</evidence>
<dbReference type="GO" id="GO:0016020">
    <property type="term" value="C:membrane"/>
    <property type="evidence" value="ECO:0007669"/>
    <property type="project" value="TreeGrafter"/>
</dbReference>
<dbReference type="GO" id="GO:0006508">
    <property type="term" value="P:proteolysis"/>
    <property type="evidence" value="ECO:0007669"/>
    <property type="project" value="InterPro"/>
</dbReference>
<dbReference type="PANTHER" id="PTHR43798">
    <property type="entry name" value="MONOACYLGLYCEROL LIPASE"/>
    <property type="match status" value="1"/>
</dbReference>
<organism evidence="4 5">
    <name type="scientific">Periconia macrospinosa</name>
    <dbReference type="NCBI Taxonomy" id="97972"/>
    <lineage>
        <taxon>Eukaryota</taxon>
        <taxon>Fungi</taxon>
        <taxon>Dikarya</taxon>
        <taxon>Ascomycota</taxon>
        <taxon>Pezizomycotina</taxon>
        <taxon>Dothideomycetes</taxon>
        <taxon>Pleosporomycetidae</taxon>
        <taxon>Pleosporales</taxon>
        <taxon>Massarineae</taxon>
        <taxon>Periconiaceae</taxon>
        <taxon>Periconia</taxon>
    </lineage>
</organism>
<dbReference type="Pfam" id="PF00561">
    <property type="entry name" value="Abhydrolase_1"/>
    <property type="match status" value="1"/>
</dbReference>
<feature type="domain" description="AB hydrolase-1" evidence="3">
    <location>
        <begin position="37"/>
        <end position="292"/>
    </location>
</feature>
<sequence length="311" mass="35281">MTLRKESEGLIPVDIPNAGKPCKIWFKIVGDVRIGVPLITLHGGPGAAHEYMLPFIDLHKKHNKTIIFYDQVGCGKSTRLPEKNGDGDFWTFELFMHELDTLVDHLGLRSQGFDLLGHSWGGMLGGVYAAKKPEGLRKLVLADAPSSIPLMLKGEQKLIDSLPQDVRDVIEECHRNGDFDSEKYKNACVVFYQRHLCRADPWPKDLQTGLGHLEEDPTVYRTMWGPSEFFASGSLKNWEGHSTAHHIGVETLLINGRYDEVQDLAVAPWFHRIPKVKWVQLENSSHMGHFEERERYMQFVGDFLEGDHALN</sequence>
<dbReference type="OrthoDB" id="190201at2759"/>
<dbReference type="Gene3D" id="3.40.50.1820">
    <property type="entry name" value="alpha/beta hydrolase"/>
    <property type="match status" value="1"/>
</dbReference>
<dbReference type="Proteomes" id="UP000244855">
    <property type="component" value="Unassembled WGS sequence"/>
</dbReference>
<dbReference type="PIRSF" id="PIRSF005539">
    <property type="entry name" value="Pept_S33_TRI_F1"/>
    <property type="match status" value="1"/>
</dbReference>
<evidence type="ECO:0000256" key="1">
    <source>
        <dbReference type="ARBA" id="ARBA00010088"/>
    </source>
</evidence>